<sequence length="180" mass="19267">MTTVIDLPVSTLPFRIDPIRPSDRADVQRLFAACSDATVQNRFRARLPAFPARHLDELLAGPPERHDALAVRGRADGKLIALGSLAAPYHGSDGRTAELGLLVVDGWQRRGVGRALIAALVARAARRGTSRLVAEVPHGRGALLQAMGRGLPLLSRTCDRDGLTGTFAIPAPASLYRLEP</sequence>
<keyword evidence="2" id="KW-0012">Acyltransferase</keyword>
<dbReference type="GO" id="GO:0016747">
    <property type="term" value="F:acyltransferase activity, transferring groups other than amino-acyl groups"/>
    <property type="evidence" value="ECO:0007669"/>
    <property type="project" value="InterPro"/>
</dbReference>
<keyword evidence="1 4" id="KW-0808">Transferase</keyword>
<dbReference type="SUPFAM" id="SSF55729">
    <property type="entry name" value="Acyl-CoA N-acyltransferases (Nat)"/>
    <property type="match status" value="1"/>
</dbReference>
<dbReference type="RefSeq" id="WP_082014755.1">
    <property type="nucleotide sequence ID" value="NZ_BBPN01000004.1"/>
</dbReference>
<evidence type="ECO:0000256" key="2">
    <source>
        <dbReference type="ARBA" id="ARBA00023315"/>
    </source>
</evidence>
<dbReference type="PROSITE" id="PS51186">
    <property type="entry name" value="GNAT"/>
    <property type="match status" value="1"/>
</dbReference>
<accession>A0A1H7VAM3</accession>
<dbReference type="InterPro" id="IPR000182">
    <property type="entry name" value="GNAT_dom"/>
</dbReference>
<dbReference type="STRING" id="235985.SAMN05414137_117204"/>
<name>A0A1H7VAM3_STRJI</name>
<dbReference type="eggNOG" id="COG1247">
    <property type="taxonomic scope" value="Bacteria"/>
</dbReference>
<dbReference type="OrthoDB" id="4256927at2"/>
<dbReference type="Gene3D" id="3.40.630.30">
    <property type="match status" value="1"/>
</dbReference>
<feature type="domain" description="N-acetyltransferase" evidence="3">
    <location>
        <begin position="14"/>
        <end position="172"/>
    </location>
</feature>
<keyword evidence="5" id="KW-1185">Reference proteome</keyword>
<dbReference type="PANTHER" id="PTHR43877">
    <property type="entry name" value="AMINOALKYLPHOSPHONATE N-ACETYLTRANSFERASE-RELATED-RELATED"/>
    <property type="match status" value="1"/>
</dbReference>
<dbReference type="InterPro" id="IPR050832">
    <property type="entry name" value="Bact_Acetyltransf"/>
</dbReference>
<organism evidence="4 5">
    <name type="scientific">Streptacidiphilus jiangxiensis</name>
    <dbReference type="NCBI Taxonomy" id="235985"/>
    <lineage>
        <taxon>Bacteria</taxon>
        <taxon>Bacillati</taxon>
        <taxon>Actinomycetota</taxon>
        <taxon>Actinomycetes</taxon>
        <taxon>Kitasatosporales</taxon>
        <taxon>Streptomycetaceae</taxon>
        <taxon>Streptacidiphilus</taxon>
    </lineage>
</organism>
<dbReference type="InterPro" id="IPR016181">
    <property type="entry name" value="Acyl_CoA_acyltransferase"/>
</dbReference>
<protein>
    <submittedName>
        <fullName evidence="4">Acetyltransferase (GNAT) family protein</fullName>
    </submittedName>
</protein>
<dbReference type="EMBL" id="FOAZ01000017">
    <property type="protein sequence ID" value="SEM06333.1"/>
    <property type="molecule type" value="Genomic_DNA"/>
</dbReference>
<reference evidence="5" key="1">
    <citation type="submission" date="2016-10" db="EMBL/GenBank/DDBJ databases">
        <authorList>
            <person name="Varghese N."/>
        </authorList>
    </citation>
    <scope>NUCLEOTIDE SEQUENCE [LARGE SCALE GENOMIC DNA]</scope>
    <source>
        <strain evidence="5">DSM 45096 / BCRC 16803 / CGMCC 4.1857 / CIP 109030 / JCM 12277 / KCTC 19219 / NBRC 100920 / 33214</strain>
    </source>
</reference>
<dbReference type="Proteomes" id="UP000183015">
    <property type="component" value="Unassembled WGS sequence"/>
</dbReference>
<evidence type="ECO:0000256" key="1">
    <source>
        <dbReference type="ARBA" id="ARBA00022679"/>
    </source>
</evidence>
<gene>
    <name evidence="4" type="ORF">SAMN05414137_117204</name>
</gene>
<proteinExistence type="predicted"/>
<evidence type="ECO:0000313" key="5">
    <source>
        <dbReference type="Proteomes" id="UP000183015"/>
    </source>
</evidence>
<dbReference type="Pfam" id="PF00583">
    <property type="entry name" value="Acetyltransf_1"/>
    <property type="match status" value="1"/>
</dbReference>
<evidence type="ECO:0000259" key="3">
    <source>
        <dbReference type="PROSITE" id="PS51186"/>
    </source>
</evidence>
<dbReference type="AlphaFoldDB" id="A0A1H7VAM3"/>
<evidence type="ECO:0000313" key="4">
    <source>
        <dbReference type="EMBL" id="SEM06333.1"/>
    </source>
</evidence>